<dbReference type="PIRSF" id="PIRSF001435">
    <property type="entry name" value="Nth"/>
    <property type="match status" value="1"/>
</dbReference>
<sequence>MSHNWPELSAAEVNELLAAHYPAARCELNFSTPFELLVATVLSAQCTDERVNQVTPALFARYPDALAMAAATRKDLEEILRPLGFQKSKAGYLLGIGEALVARHGGEVPESQEALESLPGVGRKTALVVRGNAFGHPGLAVDTHVTRVSKRLGIATGGTPLAIEKQLCAGLPAKEWTDFSHRVIVHGRRCCTARKPHCGRCVLNHKCESAVMDGE</sequence>
<dbReference type="EC" id="4.2.99.18" evidence="12"/>
<evidence type="ECO:0000256" key="9">
    <source>
        <dbReference type="ARBA" id="ARBA00023204"/>
    </source>
</evidence>
<proteinExistence type="inferred from homology"/>
<dbReference type="FunFam" id="1.10.340.30:FF:000001">
    <property type="entry name" value="Endonuclease III"/>
    <property type="match status" value="1"/>
</dbReference>
<dbReference type="PANTHER" id="PTHR10359:SF18">
    <property type="entry name" value="ENDONUCLEASE III"/>
    <property type="match status" value="1"/>
</dbReference>
<keyword evidence="5 12" id="KW-0378">Hydrolase</keyword>
<comment type="catalytic activity">
    <reaction evidence="12">
        <text>2'-deoxyribonucleotide-(2'-deoxyribose 5'-phosphate)-2'-deoxyribonucleotide-DNA = a 3'-end 2'-deoxyribonucleotide-(2,3-dehydro-2,3-deoxyribose 5'-phosphate)-DNA + a 5'-end 5'-phospho-2'-deoxyribonucleoside-DNA + H(+)</text>
        <dbReference type="Rhea" id="RHEA:66592"/>
        <dbReference type="Rhea" id="RHEA-COMP:13180"/>
        <dbReference type="Rhea" id="RHEA-COMP:16897"/>
        <dbReference type="Rhea" id="RHEA-COMP:17067"/>
        <dbReference type="ChEBI" id="CHEBI:15378"/>
        <dbReference type="ChEBI" id="CHEBI:136412"/>
        <dbReference type="ChEBI" id="CHEBI:157695"/>
        <dbReference type="ChEBI" id="CHEBI:167181"/>
        <dbReference type="EC" id="4.2.99.18"/>
    </reaction>
</comment>
<evidence type="ECO:0000313" key="14">
    <source>
        <dbReference type="EMBL" id="APT91750.1"/>
    </source>
</evidence>
<dbReference type="SMART" id="SM00478">
    <property type="entry name" value="ENDO3c"/>
    <property type="match status" value="1"/>
</dbReference>
<dbReference type="Pfam" id="PF00633">
    <property type="entry name" value="HHH"/>
    <property type="match status" value="1"/>
</dbReference>
<comment type="function">
    <text evidence="12">DNA repair enzyme that has both DNA N-glycosylase activity and AP-lyase activity. The DNA N-glycosylase activity releases various damaged pyrimidines from DNA by cleaving the N-glycosidic bond, leaving an AP (apurinic/apyrimidinic) site. The AP-lyase activity cleaves the phosphodiester bond 3' to the AP site by a beta-elimination, leaving a 3'-terminal unsaturated sugar and a product with a terminal 5'-phosphate.</text>
</comment>
<organism evidence="14 15">
    <name type="scientific">Corynebacterium phocae</name>
    <dbReference type="NCBI Taxonomy" id="161895"/>
    <lineage>
        <taxon>Bacteria</taxon>
        <taxon>Bacillati</taxon>
        <taxon>Actinomycetota</taxon>
        <taxon>Actinomycetes</taxon>
        <taxon>Mycobacteriales</taxon>
        <taxon>Corynebacteriaceae</taxon>
        <taxon>Corynebacterium</taxon>
    </lineage>
</organism>
<dbReference type="EMBL" id="CP009249">
    <property type="protein sequence ID" value="APT91750.1"/>
    <property type="molecule type" value="Genomic_DNA"/>
</dbReference>
<comment type="similarity">
    <text evidence="1 12">Belongs to the Nth/MutY family.</text>
</comment>
<dbReference type="GO" id="GO:0003677">
    <property type="term" value="F:DNA binding"/>
    <property type="evidence" value="ECO:0007669"/>
    <property type="project" value="UniProtKB-UniRule"/>
</dbReference>
<dbReference type="GO" id="GO:0051539">
    <property type="term" value="F:4 iron, 4 sulfur cluster binding"/>
    <property type="evidence" value="ECO:0007669"/>
    <property type="project" value="UniProtKB-UniRule"/>
</dbReference>
<evidence type="ECO:0000256" key="1">
    <source>
        <dbReference type="ARBA" id="ARBA00008343"/>
    </source>
</evidence>
<dbReference type="CDD" id="cd00056">
    <property type="entry name" value="ENDO3c"/>
    <property type="match status" value="1"/>
</dbReference>
<feature type="binding site" evidence="12">
    <location>
        <position position="191"/>
    </location>
    <ligand>
        <name>[4Fe-4S] cluster</name>
        <dbReference type="ChEBI" id="CHEBI:49883"/>
    </ligand>
</feature>
<evidence type="ECO:0000256" key="6">
    <source>
        <dbReference type="ARBA" id="ARBA00023004"/>
    </source>
</evidence>
<keyword evidence="2 12" id="KW-0004">4Fe-4S</keyword>
<keyword evidence="9 12" id="KW-0234">DNA repair</keyword>
<feature type="binding site" evidence="12">
    <location>
        <position position="198"/>
    </location>
    <ligand>
        <name>[4Fe-4S] cluster</name>
        <dbReference type="ChEBI" id="CHEBI:49883"/>
    </ligand>
</feature>
<dbReference type="GO" id="GO:0019104">
    <property type="term" value="F:DNA N-glycosylase activity"/>
    <property type="evidence" value="ECO:0007669"/>
    <property type="project" value="UniProtKB-UniRule"/>
</dbReference>
<dbReference type="PANTHER" id="PTHR10359">
    <property type="entry name" value="A/G-SPECIFIC ADENINE GLYCOSYLASE/ENDONUCLEASE III"/>
    <property type="match status" value="1"/>
</dbReference>
<evidence type="ECO:0000313" key="15">
    <source>
        <dbReference type="Proteomes" id="UP000185491"/>
    </source>
</evidence>
<dbReference type="NCBIfam" id="TIGR01083">
    <property type="entry name" value="nth"/>
    <property type="match status" value="1"/>
</dbReference>
<evidence type="ECO:0000256" key="11">
    <source>
        <dbReference type="ARBA" id="ARBA00023295"/>
    </source>
</evidence>
<keyword evidence="6 12" id="KW-0408">Iron</keyword>
<evidence type="ECO:0000256" key="7">
    <source>
        <dbReference type="ARBA" id="ARBA00023014"/>
    </source>
</evidence>
<keyword evidence="15" id="KW-1185">Reference proteome</keyword>
<evidence type="ECO:0000256" key="3">
    <source>
        <dbReference type="ARBA" id="ARBA00022723"/>
    </source>
</evidence>
<dbReference type="InterPro" id="IPR003265">
    <property type="entry name" value="HhH-GPD_domain"/>
</dbReference>
<feature type="binding site" evidence="12">
    <location>
        <position position="207"/>
    </location>
    <ligand>
        <name>[4Fe-4S] cluster</name>
        <dbReference type="ChEBI" id="CHEBI:49883"/>
    </ligand>
</feature>
<keyword evidence="10 12" id="KW-0456">Lyase</keyword>
<dbReference type="HAMAP" id="MF_00942">
    <property type="entry name" value="Nth"/>
    <property type="match status" value="1"/>
</dbReference>
<accession>A0A1L7D0Y4</accession>
<feature type="domain" description="HhH-GPD" evidence="13">
    <location>
        <begin position="42"/>
        <end position="189"/>
    </location>
</feature>
<keyword evidence="7 12" id="KW-0411">Iron-sulfur</keyword>
<keyword evidence="8 12" id="KW-0238">DNA-binding</keyword>
<dbReference type="InterPro" id="IPR011257">
    <property type="entry name" value="DNA_glycosylase"/>
</dbReference>
<gene>
    <name evidence="12" type="primary">nth</name>
    <name evidence="14" type="ORF">CPHO_01110</name>
</gene>
<dbReference type="InterPro" id="IPR005759">
    <property type="entry name" value="Nth"/>
</dbReference>
<reference evidence="14 15" key="1">
    <citation type="submission" date="2014-08" db="EMBL/GenBank/DDBJ databases">
        <title>Complete genome sequence of Corynebacterium phocae M408/89/1(T)(=DSM 44612(T)), isolated from the common seal (Phoca vitulina).</title>
        <authorList>
            <person name="Ruckert C."/>
            <person name="Albersmeier A."/>
            <person name="Winkler A."/>
            <person name="Kalinowski J."/>
        </authorList>
    </citation>
    <scope>NUCLEOTIDE SEQUENCE [LARGE SCALE GENOMIC DNA]</scope>
    <source>
        <strain evidence="14 15">M408/89/1</strain>
    </source>
</reference>
<dbReference type="OrthoDB" id="9800977at2"/>
<evidence type="ECO:0000256" key="2">
    <source>
        <dbReference type="ARBA" id="ARBA00022485"/>
    </source>
</evidence>
<dbReference type="InterPro" id="IPR003651">
    <property type="entry name" value="Endonuclease3_FeS-loop_motif"/>
</dbReference>
<comment type="cofactor">
    <cofactor evidence="12">
        <name>[4Fe-4S] cluster</name>
        <dbReference type="ChEBI" id="CHEBI:49883"/>
    </cofactor>
    <text evidence="12">Binds 1 [4Fe-4S] cluster.</text>
</comment>
<dbReference type="InterPro" id="IPR000445">
    <property type="entry name" value="HhH_motif"/>
</dbReference>
<dbReference type="STRING" id="161895.CPHO_01110"/>
<dbReference type="InterPro" id="IPR023170">
    <property type="entry name" value="HhH_base_excis_C"/>
</dbReference>
<dbReference type="AlphaFoldDB" id="A0A1L7D0Y4"/>
<dbReference type="GO" id="GO:0046872">
    <property type="term" value="F:metal ion binding"/>
    <property type="evidence" value="ECO:0007669"/>
    <property type="project" value="UniProtKB-KW"/>
</dbReference>
<evidence type="ECO:0000256" key="8">
    <source>
        <dbReference type="ARBA" id="ARBA00023125"/>
    </source>
</evidence>
<dbReference type="GO" id="GO:0006285">
    <property type="term" value="P:base-excision repair, AP site formation"/>
    <property type="evidence" value="ECO:0007669"/>
    <property type="project" value="TreeGrafter"/>
</dbReference>
<evidence type="ECO:0000259" key="13">
    <source>
        <dbReference type="SMART" id="SM00478"/>
    </source>
</evidence>
<keyword evidence="4 12" id="KW-0227">DNA damage</keyword>
<dbReference type="GO" id="GO:0140078">
    <property type="term" value="F:class I DNA-(apurinic or apyrimidinic site) endonuclease activity"/>
    <property type="evidence" value="ECO:0007669"/>
    <property type="project" value="UniProtKB-EC"/>
</dbReference>
<dbReference type="Gene3D" id="1.10.1670.10">
    <property type="entry name" value="Helix-hairpin-Helix base-excision DNA repair enzymes (C-terminal)"/>
    <property type="match status" value="1"/>
</dbReference>
<dbReference type="Pfam" id="PF00730">
    <property type="entry name" value="HhH-GPD"/>
    <property type="match status" value="1"/>
</dbReference>
<dbReference type="Gene3D" id="1.10.340.30">
    <property type="entry name" value="Hypothetical protein, domain 2"/>
    <property type="match status" value="1"/>
</dbReference>
<dbReference type="RefSeq" id="WP_075732486.1">
    <property type="nucleotide sequence ID" value="NZ_CP009249.1"/>
</dbReference>
<evidence type="ECO:0000256" key="4">
    <source>
        <dbReference type="ARBA" id="ARBA00022763"/>
    </source>
</evidence>
<dbReference type="Proteomes" id="UP000185491">
    <property type="component" value="Chromosome"/>
</dbReference>
<dbReference type="KEGG" id="cpho:CPHO_01110"/>
<keyword evidence="3 12" id="KW-0479">Metal-binding</keyword>
<feature type="binding site" evidence="12">
    <location>
        <position position="201"/>
    </location>
    <ligand>
        <name>[4Fe-4S] cluster</name>
        <dbReference type="ChEBI" id="CHEBI:49883"/>
    </ligand>
</feature>
<dbReference type="FunFam" id="1.10.1670.10:FF:000001">
    <property type="entry name" value="Endonuclease III"/>
    <property type="match status" value="1"/>
</dbReference>
<evidence type="ECO:0000256" key="5">
    <source>
        <dbReference type="ARBA" id="ARBA00022801"/>
    </source>
</evidence>
<dbReference type="SUPFAM" id="SSF48150">
    <property type="entry name" value="DNA-glycosylase"/>
    <property type="match status" value="1"/>
</dbReference>
<evidence type="ECO:0000256" key="12">
    <source>
        <dbReference type="HAMAP-Rule" id="MF_00942"/>
    </source>
</evidence>
<evidence type="ECO:0000256" key="10">
    <source>
        <dbReference type="ARBA" id="ARBA00023239"/>
    </source>
</evidence>
<protein>
    <recommendedName>
        <fullName evidence="12">Endonuclease III</fullName>
        <ecNumber evidence="12">4.2.99.18</ecNumber>
    </recommendedName>
    <alternativeName>
        <fullName evidence="12">DNA-(apurinic or apyrimidinic site) lyase</fullName>
    </alternativeName>
</protein>
<name>A0A1L7D0Y4_9CORY</name>
<keyword evidence="11 12" id="KW-0326">Glycosidase</keyword>
<dbReference type="Pfam" id="PF10576">
    <property type="entry name" value="EndIII_4Fe-2S"/>
    <property type="match status" value="1"/>
</dbReference>